<dbReference type="RefSeq" id="WP_038697527.1">
    <property type="nucleotide sequence ID" value="NZ_CP009286.1"/>
</dbReference>
<dbReference type="CDD" id="cd00448">
    <property type="entry name" value="YjgF_YER057c_UK114_family"/>
    <property type="match status" value="1"/>
</dbReference>
<dbReference type="GO" id="GO:0005829">
    <property type="term" value="C:cytosol"/>
    <property type="evidence" value="ECO:0007669"/>
    <property type="project" value="TreeGrafter"/>
</dbReference>
<dbReference type="STRING" id="169760.PSTEL_19085"/>
<evidence type="ECO:0000313" key="2">
    <source>
        <dbReference type="EMBL" id="AIQ64902.1"/>
    </source>
</evidence>
<name>A0A089LVL3_9BACL</name>
<gene>
    <name evidence="2" type="ORF">PSTEL_19085</name>
</gene>
<accession>A0A089LVL3</accession>
<dbReference type="OrthoDB" id="9803101at2"/>
<dbReference type="GO" id="GO:0019239">
    <property type="term" value="F:deaminase activity"/>
    <property type="evidence" value="ECO:0007669"/>
    <property type="project" value="TreeGrafter"/>
</dbReference>
<comment type="similarity">
    <text evidence="1">Belongs to the RutC family.</text>
</comment>
<dbReference type="InterPro" id="IPR006175">
    <property type="entry name" value="YjgF/YER057c/UK114"/>
</dbReference>
<dbReference type="Pfam" id="PF01042">
    <property type="entry name" value="Ribonuc_L-PSP"/>
    <property type="match status" value="1"/>
</dbReference>
<dbReference type="KEGG" id="pste:PSTEL_19085"/>
<dbReference type="PANTHER" id="PTHR11803">
    <property type="entry name" value="2-IMINOBUTANOATE/2-IMINOPROPANOATE DEAMINASE RIDA"/>
    <property type="match status" value="1"/>
</dbReference>
<proteinExistence type="inferred from homology"/>
<dbReference type="Proteomes" id="UP000029507">
    <property type="component" value="Chromosome"/>
</dbReference>
<evidence type="ECO:0000256" key="1">
    <source>
        <dbReference type="ARBA" id="ARBA00010552"/>
    </source>
</evidence>
<dbReference type="EMBL" id="CP009286">
    <property type="protein sequence ID" value="AIQ64902.1"/>
    <property type="molecule type" value="Genomic_DNA"/>
</dbReference>
<protein>
    <submittedName>
        <fullName evidence="2">Uncharacterized protein</fullName>
    </submittedName>
</protein>
<dbReference type="SUPFAM" id="SSF55298">
    <property type="entry name" value="YjgF-like"/>
    <property type="match status" value="1"/>
</dbReference>
<organism evidence="2 3">
    <name type="scientific">Paenibacillus stellifer</name>
    <dbReference type="NCBI Taxonomy" id="169760"/>
    <lineage>
        <taxon>Bacteria</taxon>
        <taxon>Bacillati</taxon>
        <taxon>Bacillota</taxon>
        <taxon>Bacilli</taxon>
        <taxon>Bacillales</taxon>
        <taxon>Paenibacillaceae</taxon>
        <taxon>Paenibacillus</taxon>
    </lineage>
</organism>
<dbReference type="HOGENOM" id="CLU_100715_7_3_9"/>
<sequence>MRQAIRTRNASVGSGPYSQGIAAGNMLFISGQGPLDGDGSIVSGDIEAETRLTMNNIKAIVEAGGCTMDDIVKINVFLASLADFDRFNAVYQSYFESPFPARTCVEAGLDGIKVEIDAIAYKPE</sequence>
<dbReference type="PANTHER" id="PTHR11803:SF58">
    <property type="entry name" value="PROTEIN HMF1-RELATED"/>
    <property type="match status" value="1"/>
</dbReference>
<dbReference type="AlphaFoldDB" id="A0A089LVL3"/>
<dbReference type="NCBIfam" id="TIGR00004">
    <property type="entry name" value="Rid family detoxifying hydrolase"/>
    <property type="match status" value="1"/>
</dbReference>
<keyword evidence="3" id="KW-1185">Reference proteome</keyword>
<dbReference type="InterPro" id="IPR035959">
    <property type="entry name" value="RutC-like_sf"/>
</dbReference>
<dbReference type="InterPro" id="IPR006056">
    <property type="entry name" value="RidA"/>
</dbReference>
<dbReference type="FunFam" id="3.30.1330.40:FF:000001">
    <property type="entry name" value="L-PSP family endoribonuclease"/>
    <property type="match status" value="1"/>
</dbReference>
<evidence type="ECO:0000313" key="3">
    <source>
        <dbReference type="Proteomes" id="UP000029507"/>
    </source>
</evidence>
<dbReference type="Gene3D" id="3.30.1330.40">
    <property type="entry name" value="RutC-like"/>
    <property type="match status" value="1"/>
</dbReference>
<reference evidence="2 3" key="1">
    <citation type="submission" date="2014-08" db="EMBL/GenBank/DDBJ databases">
        <title>Comparative genomics of the Paenibacillus odorifer group.</title>
        <authorList>
            <person name="den Bakker H.C."/>
            <person name="Tsai Y.-C."/>
            <person name="Martin N."/>
            <person name="Korlach J."/>
            <person name="Wiedmann M."/>
        </authorList>
    </citation>
    <scope>NUCLEOTIDE SEQUENCE [LARGE SCALE GENOMIC DNA]</scope>
    <source>
        <strain evidence="2 3">DSM 14472</strain>
    </source>
</reference>